<protein>
    <submittedName>
        <fullName evidence="1">Uncharacterized protein</fullName>
    </submittedName>
</protein>
<organism evidence="1 2">
    <name type="scientific">Pseudomonas luteola</name>
    <dbReference type="NCBI Taxonomy" id="47886"/>
    <lineage>
        <taxon>Bacteria</taxon>
        <taxon>Pseudomonadati</taxon>
        <taxon>Pseudomonadota</taxon>
        <taxon>Gammaproteobacteria</taxon>
        <taxon>Pseudomonadales</taxon>
        <taxon>Pseudomonadaceae</taxon>
        <taxon>Pseudomonas</taxon>
    </lineage>
</organism>
<accession>A0A2X2BYX4</accession>
<reference evidence="1 2" key="1">
    <citation type="submission" date="2018-06" db="EMBL/GenBank/DDBJ databases">
        <authorList>
            <consortium name="Pathogen Informatics"/>
            <person name="Doyle S."/>
        </authorList>
    </citation>
    <scope>NUCLEOTIDE SEQUENCE [LARGE SCALE GENOMIC DNA]</scope>
    <source>
        <strain evidence="1 2">NCTC11842</strain>
    </source>
</reference>
<gene>
    <name evidence="1" type="ORF">NCTC11842_00348</name>
</gene>
<dbReference type="AlphaFoldDB" id="A0A2X2BYX4"/>
<name>A0A2X2BYX4_PSELU</name>
<proteinExistence type="predicted"/>
<dbReference type="EMBL" id="UAUF01000002">
    <property type="protein sequence ID" value="SPZ00203.1"/>
    <property type="molecule type" value="Genomic_DNA"/>
</dbReference>
<evidence type="ECO:0000313" key="2">
    <source>
        <dbReference type="Proteomes" id="UP000250443"/>
    </source>
</evidence>
<sequence length="89" mass="10064">MFRPFGIDTLSDPLRVVMQRVARELYPLRCRYEALAESHMLLSVYHAVESTVICSCYLSVEELNKPGVVDGFIQKALAQTDQRGTVDQS</sequence>
<dbReference type="Proteomes" id="UP000250443">
    <property type="component" value="Unassembled WGS sequence"/>
</dbReference>
<evidence type="ECO:0000313" key="1">
    <source>
        <dbReference type="EMBL" id="SPZ00203.1"/>
    </source>
</evidence>